<gene>
    <name evidence="3" type="ORF">QE152_g6157</name>
</gene>
<dbReference type="AlphaFoldDB" id="A0AAW1MG58"/>
<dbReference type="Proteomes" id="UP001458880">
    <property type="component" value="Unassembled WGS sequence"/>
</dbReference>
<evidence type="ECO:0000259" key="2">
    <source>
        <dbReference type="Pfam" id="PF14652"/>
    </source>
</evidence>
<dbReference type="InterPro" id="IPR026704">
    <property type="entry name" value="KATNIP"/>
</dbReference>
<dbReference type="PANTHER" id="PTHR21534">
    <property type="entry name" value="KATANIN-INTERACTING PROTEIN"/>
    <property type="match status" value="1"/>
</dbReference>
<evidence type="ECO:0000256" key="1">
    <source>
        <dbReference type="SAM" id="MobiDB-lite"/>
    </source>
</evidence>
<feature type="domain" description="KATNIP" evidence="2">
    <location>
        <begin position="397"/>
        <end position="526"/>
    </location>
</feature>
<dbReference type="PANTHER" id="PTHR21534:SF0">
    <property type="entry name" value="KATANIN-INTERACTING PROTEIN"/>
    <property type="match status" value="1"/>
</dbReference>
<proteinExistence type="predicted"/>
<dbReference type="EMBL" id="JASPKY010000040">
    <property type="protein sequence ID" value="KAK9746347.1"/>
    <property type="molecule type" value="Genomic_DNA"/>
</dbReference>
<protein>
    <recommendedName>
        <fullName evidence="2">KATNIP domain-containing protein</fullName>
    </recommendedName>
</protein>
<dbReference type="Pfam" id="PF14652">
    <property type="entry name" value="DUF4457"/>
    <property type="match status" value="2"/>
</dbReference>
<accession>A0AAW1MG58</accession>
<dbReference type="InterPro" id="IPR027859">
    <property type="entry name" value="KATNIP_dom"/>
</dbReference>
<keyword evidence="4" id="KW-1185">Reference proteome</keyword>
<evidence type="ECO:0000313" key="4">
    <source>
        <dbReference type="Proteomes" id="UP001458880"/>
    </source>
</evidence>
<comment type="caution">
    <text evidence="3">The sequence shown here is derived from an EMBL/GenBank/DDBJ whole genome shotgun (WGS) entry which is preliminary data.</text>
</comment>
<organism evidence="3 4">
    <name type="scientific">Popillia japonica</name>
    <name type="common">Japanese beetle</name>
    <dbReference type="NCBI Taxonomy" id="7064"/>
    <lineage>
        <taxon>Eukaryota</taxon>
        <taxon>Metazoa</taxon>
        <taxon>Ecdysozoa</taxon>
        <taxon>Arthropoda</taxon>
        <taxon>Hexapoda</taxon>
        <taxon>Insecta</taxon>
        <taxon>Pterygota</taxon>
        <taxon>Neoptera</taxon>
        <taxon>Endopterygota</taxon>
        <taxon>Coleoptera</taxon>
        <taxon>Polyphaga</taxon>
        <taxon>Scarabaeiformia</taxon>
        <taxon>Scarabaeidae</taxon>
        <taxon>Rutelinae</taxon>
        <taxon>Popillia</taxon>
    </lineage>
</organism>
<sequence length="980" mass="110123">MNPNAEEYDSLNIPRHGTLPKWLEDITENVTNLQQNSVQTNNPIMYKFVNSNKVNDINAIPDAIPEDVPADETKTATSARYGRRASLSSQIHAALTPKNVVVSPSDYLVPNLTKFESSLFDSEQDNLEKSWKSLSLFQKSHMGRLDSAKCLQNINIVSENILSPVSSGPSIITEKSSYSPSLLEKNMPLRSKSEMSNYVPFYVYSNIKKATESNALSPTAFSNKFNIPVSKSKSSEDVYNYLGNTPSDNKDLNLWLIKSTVGDSPSQINNHLNSYKMKIAKEEKLRREIISELLTENEKIIHQMEEDRHKMANRLMKTPSLEDLTKSIHKKKKTRKHKMSIFGENVNEMVNSEIDDFIIPVLPSGKKLLITILSTWGDKHYVGLNGIDVFGKDGNIINVKKISANPPDVNVLPECKNDPRVVTNLLDGVNRTQDDVHLWLAPYTPGHKHTITIEFQQVSTMAMLRIWNYNKSRIHSYRGARQVQISLDGVLIFIGEIRKACGGILGGVDAFGDTILFTTDETILSTIAENDTCYSTLMSSAYEEKLHTDRPPTSSFTEENERPFTGIRPNQTNSETNGGDEILFGAKQVDLILVANWSHQDMIGLTGFELIQGSDTVLQISNDNLSCNIGSETLNRLINGKNLTTDKRSMWCIPYDGQSEIVLTLAFESFIYLSGIRVWNYNESLGMSTAGVSKLKILLDGKPMISPISENELFWIRRAPGNVCYDFVQDIKFGQEVAQYINYQNTSDGVFSPERFQQLDLYEYPDMPVGFVIQFNIFSTWGDQYYCGLNGIEVYDDTGKKIYFEESNICAYPESVNVLPDVSGDIRTPDKLIDGSNEDKTGAHSWLAPILPKCLNKIFIVMDAPIKISVIKLWNYSKFSRRGVKEFSVLVDDLLVYNGILDEYSEKNVTNYGCIVFTNDEDILEKEGDTIIKQSTNGQVLLLNNDPRTVTGGSLPEADPALRPFTSVSLLYRGYTSHSH</sequence>
<name>A0AAW1MG58_POPJA</name>
<reference evidence="3 4" key="1">
    <citation type="journal article" date="2024" name="BMC Genomics">
        <title>De novo assembly and annotation of Popillia japonica's genome with initial clues to its potential as an invasive pest.</title>
        <authorList>
            <person name="Cucini C."/>
            <person name="Boschi S."/>
            <person name="Funari R."/>
            <person name="Cardaioli E."/>
            <person name="Iannotti N."/>
            <person name="Marturano G."/>
            <person name="Paoli F."/>
            <person name="Bruttini M."/>
            <person name="Carapelli A."/>
            <person name="Frati F."/>
            <person name="Nardi F."/>
        </authorList>
    </citation>
    <scope>NUCLEOTIDE SEQUENCE [LARGE SCALE GENOMIC DNA]</scope>
    <source>
        <strain evidence="3">DMR45628</strain>
    </source>
</reference>
<evidence type="ECO:0000313" key="3">
    <source>
        <dbReference type="EMBL" id="KAK9746347.1"/>
    </source>
</evidence>
<feature type="domain" description="KATNIP" evidence="2">
    <location>
        <begin position="591"/>
        <end position="903"/>
    </location>
</feature>
<feature type="region of interest" description="Disordered" evidence="1">
    <location>
        <begin position="547"/>
        <end position="576"/>
    </location>
</feature>